<sequence>MPVPTVEMIVLGMNELIEIIHELKNKASTINTSHDSEK</sequence>
<accession>A0A820PBJ6</accession>
<keyword evidence="2" id="KW-1185">Reference proteome</keyword>
<dbReference type="Proteomes" id="UP000663873">
    <property type="component" value="Unassembled WGS sequence"/>
</dbReference>
<proteinExistence type="predicted"/>
<evidence type="ECO:0000313" key="2">
    <source>
        <dbReference type="Proteomes" id="UP000663873"/>
    </source>
</evidence>
<gene>
    <name evidence="1" type="ORF">UJA718_LOCUS19185</name>
</gene>
<name>A0A820PBJ6_9BILA</name>
<reference evidence="1" key="1">
    <citation type="submission" date="2021-02" db="EMBL/GenBank/DDBJ databases">
        <authorList>
            <person name="Nowell W R."/>
        </authorList>
    </citation>
    <scope>NUCLEOTIDE SEQUENCE</scope>
</reference>
<dbReference type="AlphaFoldDB" id="A0A820PBJ6"/>
<organism evidence="1 2">
    <name type="scientific">Rotaria socialis</name>
    <dbReference type="NCBI Taxonomy" id="392032"/>
    <lineage>
        <taxon>Eukaryota</taxon>
        <taxon>Metazoa</taxon>
        <taxon>Spiralia</taxon>
        <taxon>Gnathifera</taxon>
        <taxon>Rotifera</taxon>
        <taxon>Eurotatoria</taxon>
        <taxon>Bdelloidea</taxon>
        <taxon>Philodinida</taxon>
        <taxon>Philodinidae</taxon>
        <taxon>Rotaria</taxon>
    </lineage>
</organism>
<evidence type="ECO:0000313" key="1">
    <source>
        <dbReference type="EMBL" id="CAF4401997.1"/>
    </source>
</evidence>
<protein>
    <submittedName>
        <fullName evidence="1">Uncharacterized protein</fullName>
    </submittedName>
</protein>
<dbReference type="EMBL" id="CAJOBP010003369">
    <property type="protein sequence ID" value="CAF4401997.1"/>
    <property type="molecule type" value="Genomic_DNA"/>
</dbReference>
<feature type="non-terminal residue" evidence="1">
    <location>
        <position position="38"/>
    </location>
</feature>
<comment type="caution">
    <text evidence="1">The sequence shown here is derived from an EMBL/GenBank/DDBJ whole genome shotgun (WGS) entry which is preliminary data.</text>
</comment>